<dbReference type="RefSeq" id="WP_055466225.1">
    <property type="nucleotide sequence ID" value="NZ_LKHS01000009.1"/>
</dbReference>
<dbReference type="Gene3D" id="1.10.4200.10">
    <property type="entry name" value="Triphosphoribosyl-dephospho-CoA protein"/>
    <property type="match status" value="2"/>
</dbReference>
<accession>A0A0Q2R1F8</accession>
<evidence type="ECO:0000256" key="4">
    <source>
        <dbReference type="ARBA" id="ARBA00022840"/>
    </source>
</evidence>
<dbReference type="FunCoup" id="A0A0Q2R1F8">
    <property type="interactions" value="142"/>
</dbReference>
<dbReference type="PANTHER" id="PTHR30201">
    <property type="entry name" value="TRIPHOSPHORIBOSYL-DEPHOSPHO-COA SYNTHASE"/>
    <property type="match status" value="1"/>
</dbReference>
<dbReference type="EC" id="2.4.2.52" evidence="5"/>
<dbReference type="Proteomes" id="UP000051221">
    <property type="component" value="Unassembled WGS sequence"/>
</dbReference>
<dbReference type="InterPro" id="IPR002736">
    <property type="entry name" value="CitG"/>
</dbReference>
<keyword evidence="4 5" id="KW-0067">ATP-binding</keyword>
<dbReference type="InterPro" id="IPR017555">
    <property type="entry name" value="TriPribosyl-deP-CoA_syn"/>
</dbReference>
<comment type="similarity">
    <text evidence="5">Belongs to the CitG/MdcB family.</text>
</comment>
<comment type="catalytic activity">
    <reaction evidence="1 5">
        <text>3'-dephospho-CoA + ATP = 2'-(5''-triphospho-alpha-D-ribosyl)-3'-dephospho-CoA + adenine</text>
        <dbReference type="Rhea" id="RHEA:15117"/>
        <dbReference type="ChEBI" id="CHEBI:16708"/>
        <dbReference type="ChEBI" id="CHEBI:30616"/>
        <dbReference type="ChEBI" id="CHEBI:57328"/>
        <dbReference type="ChEBI" id="CHEBI:61378"/>
        <dbReference type="EC" id="2.4.2.52"/>
    </reaction>
</comment>
<dbReference type="NCBIfam" id="TIGR03132">
    <property type="entry name" value="malonate_mdcB"/>
    <property type="match status" value="1"/>
</dbReference>
<comment type="function">
    <text evidence="5">Involved in the formation of 2-(5''-phosphoribosyl)-3'-dephosphocoenzyme-A, the prosthetic group of the acyl-carrier protein of the malonate decarboxylase.</text>
</comment>
<reference evidence="6 7" key="1">
    <citation type="submission" date="2015-08" db="EMBL/GenBank/DDBJ databases">
        <title>Antibacterial properties of a collection of Vibrionaceae strains.</title>
        <authorList>
            <person name="Giubergia S."/>
        </authorList>
    </citation>
    <scope>NUCLEOTIDE SEQUENCE [LARGE SCALE GENOMIC DNA]</scope>
    <source>
        <strain evidence="6 7">S0821</strain>
    </source>
</reference>
<keyword evidence="3 5" id="KW-0547">Nucleotide-binding</keyword>
<organism evidence="6 7">
    <name type="scientific">Vibrio furnissii</name>
    <dbReference type="NCBI Taxonomy" id="29494"/>
    <lineage>
        <taxon>Bacteria</taxon>
        <taxon>Pseudomonadati</taxon>
        <taxon>Pseudomonadota</taxon>
        <taxon>Gammaproteobacteria</taxon>
        <taxon>Vibrionales</taxon>
        <taxon>Vibrionaceae</taxon>
        <taxon>Vibrio</taxon>
    </lineage>
</organism>
<sequence>MQSRQRTISSNPMCDVIGTLAQQALIAEVTLTPKPGLVDARNTGAHTDLTVDMMVRSAICLGPYFSQMAAAAEQQPVSVWLREKIGALGRDAEVAMMDETGGVNTHRGAIWALGLLSTAARVSSSKPRTAEQLCALAGEIASLEDRHVPTTFSKGKRASNHYQVNGAKQQAQLGFPAITDHALPTLRLSRLLGHSETEARLNALLALTAHLTDTCVLSRAGLAGQNLLQSRSRAILSAGGVSTREGYAMLEQLDHEMIALNASPGGAADLLAATLFVDWVEHSELSK</sequence>
<gene>
    <name evidence="5" type="primary">mdcB</name>
    <name evidence="6" type="ORF">AMR76_12240</name>
</gene>
<dbReference type="GO" id="GO:0051191">
    <property type="term" value="P:prosthetic group biosynthetic process"/>
    <property type="evidence" value="ECO:0007669"/>
    <property type="project" value="TreeGrafter"/>
</dbReference>
<evidence type="ECO:0000256" key="5">
    <source>
        <dbReference type="HAMAP-Rule" id="MF_01883"/>
    </source>
</evidence>
<evidence type="ECO:0000256" key="2">
    <source>
        <dbReference type="ARBA" id="ARBA00022679"/>
    </source>
</evidence>
<dbReference type="NCBIfam" id="NF002315">
    <property type="entry name" value="PRK01237.1"/>
    <property type="match status" value="1"/>
</dbReference>
<dbReference type="PANTHER" id="PTHR30201:SF2">
    <property type="entry name" value="2-(5''-TRIPHOSPHORIBOSYL)-3'-DEPHOSPHOCOENZYME-A SYNTHASE"/>
    <property type="match status" value="1"/>
</dbReference>
<dbReference type="HAMAP" id="MF_01883">
    <property type="entry name" value="MdcB"/>
    <property type="match status" value="1"/>
</dbReference>
<evidence type="ECO:0000313" key="6">
    <source>
        <dbReference type="EMBL" id="KQH86037.1"/>
    </source>
</evidence>
<dbReference type="AlphaFoldDB" id="A0A0Q2R1F8"/>
<dbReference type="EMBL" id="LKHS01000009">
    <property type="protein sequence ID" value="KQH86037.1"/>
    <property type="molecule type" value="Genomic_DNA"/>
</dbReference>
<evidence type="ECO:0000256" key="3">
    <source>
        <dbReference type="ARBA" id="ARBA00022741"/>
    </source>
</evidence>
<protein>
    <recommendedName>
        <fullName evidence="5">Probable 2-(5''-triphosphoribosyl)-3'-dephosphocoenzyme-A synthase</fullName>
        <shortName evidence="5">2-(5''-triphosphoribosyl)-3'-dephospho-CoA synthase</shortName>
        <ecNumber evidence="5">2.4.2.52</ecNumber>
    </recommendedName>
</protein>
<evidence type="ECO:0000313" key="7">
    <source>
        <dbReference type="Proteomes" id="UP000051221"/>
    </source>
</evidence>
<dbReference type="GO" id="GO:0005524">
    <property type="term" value="F:ATP binding"/>
    <property type="evidence" value="ECO:0007669"/>
    <property type="project" value="UniProtKB-KW"/>
</dbReference>
<dbReference type="Pfam" id="PF01874">
    <property type="entry name" value="CitG"/>
    <property type="match status" value="1"/>
</dbReference>
<proteinExistence type="inferred from homology"/>
<dbReference type="GO" id="GO:0046917">
    <property type="term" value="F:triphosphoribosyl-dephospho-CoA synthase activity"/>
    <property type="evidence" value="ECO:0007669"/>
    <property type="project" value="UniProtKB-UniRule"/>
</dbReference>
<keyword evidence="2 5" id="KW-0808">Transferase</keyword>
<dbReference type="InParanoid" id="A0A0Q2R1F8"/>
<name>A0A0Q2R1F8_VIBFU</name>
<comment type="caution">
    <text evidence="6">The sequence shown here is derived from an EMBL/GenBank/DDBJ whole genome shotgun (WGS) entry which is preliminary data.</text>
</comment>
<evidence type="ECO:0000256" key="1">
    <source>
        <dbReference type="ARBA" id="ARBA00001210"/>
    </source>
</evidence>
<keyword evidence="7" id="KW-1185">Reference proteome</keyword>